<evidence type="ECO:0000256" key="4">
    <source>
        <dbReference type="ARBA" id="ARBA00022490"/>
    </source>
</evidence>
<dbReference type="Pfam" id="PF21151">
    <property type="entry name" value="CSN1_C"/>
    <property type="match status" value="1"/>
</dbReference>
<dbReference type="Pfam" id="PF01399">
    <property type="entry name" value="PCI"/>
    <property type="match status" value="1"/>
</dbReference>
<dbReference type="Pfam" id="PF10602">
    <property type="entry name" value="RPN7"/>
    <property type="match status" value="1"/>
</dbReference>
<name>A0A813MML5_9BILA</name>
<dbReference type="InterPro" id="IPR045135">
    <property type="entry name" value="Rpn7_N"/>
</dbReference>
<dbReference type="SMART" id="SM00088">
    <property type="entry name" value="PINT"/>
    <property type="match status" value="1"/>
</dbReference>
<reference evidence="8" key="1">
    <citation type="submission" date="2021-02" db="EMBL/GenBank/DDBJ databases">
        <authorList>
            <person name="Nowell W R."/>
        </authorList>
    </citation>
    <scope>NUCLEOTIDE SEQUENCE</scope>
    <source>
        <strain evidence="8">Ploen Becks lab</strain>
    </source>
</reference>
<evidence type="ECO:0000256" key="3">
    <source>
        <dbReference type="ARBA" id="ARBA00008793"/>
    </source>
</evidence>
<comment type="similarity">
    <text evidence="3">Belongs to the CSN1 family.</text>
</comment>
<evidence type="ECO:0000259" key="7">
    <source>
        <dbReference type="PROSITE" id="PS50250"/>
    </source>
</evidence>
<dbReference type="EMBL" id="CAJNOC010000183">
    <property type="protein sequence ID" value="CAF0723936.1"/>
    <property type="molecule type" value="Genomic_DNA"/>
</dbReference>
<accession>A0A813MML5</accession>
<dbReference type="InterPro" id="IPR048624">
    <property type="entry name" value="CSN1_C"/>
</dbReference>
<dbReference type="OrthoDB" id="422427at2759"/>
<evidence type="ECO:0000256" key="5">
    <source>
        <dbReference type="ARBA" id="ARBA00022790"/>
    </source>
</evidence>
<evidence type="ECO:0000313" key="8">
    <source>
        <dbReference type="EMBL" id="CAF0723936.1"/>
    </source>
</evidence>
<evidence type="ECO:0000313" key="9">
    <source>
        <dbReference type="Proteomes" id="UP000663879"/>
    </source>
</evidence>
<dbReference type="GO" id="GO:0005737">
    <property type="term" value="C:cytoplasm"/>
    <property type="evidence" value="ECO:0007669"/>
    <property type="project" value="UniProtKB-SubCell"/>
</dbReference>
<keyword evidence="5" id="KW-0736">Signalosome</keyword>
<proteinExistence type="inferred from homology"/>
<evidence type="ECO:0000256" key="1">
    <source>
        <dbReference type="ARBA" id="ARBA00004123"/>
    </source>
</evidence>
<dbReference type="SUPFAM" id="SSF46785">
    <property type="entry name" value="Winged helix' DNA-binding domain"/>
    <property type="match status" value="1"/>
</dbReference>
<keyword evidence="6" id="KW-0539">Nucleus</keyword>
<dbReference type="GO" id="GO:0008180">
    <property type="term" value="C:COP9 signalosome"/>
    <property type="evidence" value="ECO:0007669"/>
    <property type="project" value="UniProtKB-KW"/>
</dbReference>
<dbReference type="PANTHER" id="PTHR14145:SF2">
    <property type="entry name" value="COP9 SIGNALOSOME COMPLEX SUBUNIT 1"/>
    <property type="match status" value="1"/>
</dbReference>
<dbReference type="PROSITE" id="PS50250">
    <property type="entry name" value="PCI"/>
    <property type="match status" value="1"/>
</dbReference>
<dbReference type="InterPro" id="IPR036390">
    <property type="entry name" value="WH_DNA-bd_sf"/>
</dbReference>
<protein>
    <recommendedName>
        <fullName evidence="7">PCI domain-containing protein</fullName>
    </recommendedName>
</protein>
<keyword evidence="4" id="KW-0963">Cytoplasm</keyword>
<organism evidence="8 9">
    <name type="scientific">Brachionus calyciflorus</name>
    <dbReference type="NCBI Taxonomy" id="104777"/>
    <lineage>
        <taxon>Eukaryota</taxon>
        <taxon>Metazoa</taxon>
        <taxon>Spiralia</taxon>
        <taxon>Gnathifera</taxon>
        <taxon>Rotifera</taxon>
        <taxon>Eurotatoria</taxon>
        <taxon>Monogononta</taxon>
        <taxon>Pseudotrocha</taxon>
        <taxon>Ploima</taxon>
        <taxon>Brachionidae</taxon>
        <taxon>Brachionus</taxon>
    </lineage>
</organism>
<evidence type="ECO:0000256" key="2">
    <source>
        <dbReference type="ARBA" id="ARBA00004496"/>
    </source>
</evidence>
<comment type="caution">
    <text evidence="8">The sequence shown here is derived from an EMBL/GenBank/DDBJ whole genome shotgun (WGS) entry which is preliminary data.</text>
</comment>
<dbReference type="Proteomes" id="UP000663879">
    <property type="component" value="Unassembled WGS sequence"/>
</dbReference>
<sequence>MHGDLVNNLVVSIDDTEMENENDNNLSGMNTSSIQSGPSTLTQPYNPNFEITNSLIDLDMYVSGYTGLMRINRLVFLAEHCPSLRIDALKLALNYVQETYNTQLYISLHKQLSDAFNKQSQSSVSIPSYDSNWVETTNKKSALKLEKLDTDLKSAKSLSFKDCIRRGQEDLADHFMDMGDLTNALKCYCRSRDYCANSKSIINLCQNVIRVSVFMQNWSNVLSYVTKVETTLEAMGFNGDNTSANKEDLSALCKVKCAAGLAELNSKRYKSAAKCFLSANFENFNYYEVITPNNVAIYGTLCALATYDRRELQTHVIQSSAFKSFLELEPQIRDILFKFNESKYAICLKLMDQMKDHLLLDMHLSPHVNTLYAWIRHRALRQYFNPYKSADLNKMSLAFNTTTNALEEELINLILDGQIQARIDSQNKILYAKDVNQRSFTFEKSLEMGREYQKRTKSVVLRSLLMKYNISVKQINNQSQQQQIQSS</sequence>
<feature type="domain" description="PCI" evidence="7">
    <location>
        <begin position="268"/>
        <end position="437"/>
    </location>
</feature>
<dbReference type="InterPro" id="IPR019585">
    <property type="entry name" value="Rpn7/CSN1"/>
</dbReference>
<gene>
    <name evidence="8" type="ORF">OXX778_LOCUS2374</name>
</gene>
<evidence type="ECO:0000256" key="6">
    <source>
        <dbReference type="ARBA" id="ARBA00023242"/>
    </source>
</evidence>
<dbReference type="PANTHER" id="PTHR14145">
    <property type="entry name" value="26S PROTESOME SUBUNIT 6"/>
    <property type="match status" value="1"/>
</dbReference>
<dbReference type="AlphaFoldDB" id="A0A813MML5"/>
<dbReference type="Gene3D" id="1.25.40.570">
    <property type="match status" value="1"/>
</dbReference>
<comment type="subcellular location">
    <subcellularLocation>
        <location evidence="2">Cytoplasm</location>
    </subcellularLocation>
    <subcellularLocation>
        <location evidence="1">Nucleus</location>
    </subcellularLocation>
</comment>
<dbReference type="InterPro" id="IPR000717">
    <property type="entry name" value="PCI_dom"/>
</dbReference>
<keyword evidence="9" id="KW-1185">Reference proteome</keyword>